<keyword evidence="3" id="KW-1185">Reference proteome</keyword>
<sequence>MDGSWVDGPGVWWRLSKHGCSEFGWVDGRHVSGLAPTPAPAPGHLGWGLQQLVSQRRQGPSGVQIPEPAYGMQPVEAPVVSARQTCSPQAYYPRSSLDDERQRKPGVRASAAHPTPTLHAATRPFTCHVCAVARQAPLAAHACTGVLCRSQQAVAWGAARAAAKQLQLGSTCMRG</sequence>
<dbReference type="EMBL" id="KI963918">
    <property type="protein sequence ID" value="EUC51312.1"/>
    <property type="molecule type" value="Genomic_DNA"/>
</dbReference>
<dbReference type="OrthoDB" id="10640862at2759"/>
<dbReference type="RefSeq" id="XP_007682097.1">
    <property type="nucleotide sequence ID" value="XM_007683907.1"/>
</dbReference>
<accession>W6ZHH8</accession>
<proteinExistence type="predicted"/>
<name>W6ZHH8_COCMI</name>
<dbReference type="AlphaFoldDB" id="W6ZHH8"/>
<dbReference type="KEGG" id="bor:COCMIDRAFT_21297"/>
<dbReference type="GeneID" id="19120038"/>
<gene>
    <name evidence="2" type="ORF">COCMIDRAFT_21297</name>
</gene>
<reference evidence="2 3" key="1">
    <citation type="journal article" date="2013" name="PLoS Genet.">
        <title>Comparative genome structure, secondary metabolite, and effector coding capacity across Cochliobolus pathogens.</title>
        <authorList>
            <person name="Condon B.J."/>
            <person name="Leng Y."/>
            <person name="Wu D."/>
            <person name="Bushley K.E."/>
            <person name="Ohm R.A."/>
            <person name="Otillar R."/>
            <person name="Martin J."/>
            <person name="Schackwitz W."/>
            <person name="Grimwood J."/>
            <person name="MohdZainudin N."/>
            <person name="Xue C."/>
            <person name="Wang R."/>
            <person name="Manning V.A."/>
            <person name="Dhillon B."/>
            <person name="Tu Z.J."/>
            <person name="Steffenson B.J."/>
            <person name="Salamov A."/>
            <person name="Sun H."/>
            <person name="Lowry S."/>
            <person name="LaButti K."/>
            <person name="Han J."/>
            <person name="Copeland A."/>
            <person name="Lindquist E."/>
            <person name="Barry K."/>
            <person name="Schmutz J."/>
            <person name="Baker S.E."/>
            <person name="Ciuffetti L.M."/>
            <person name="Grigoriev I.V."/>
            <person name="Zhong S."/>
            <person name="Turgeon B.G."/>
        </authorList>
    </citation>
    <scope>NUCLEOTIDE SEQUENCE [LARGE SCALE GENOMIC DNA]</scope>
    <source>
        <strain evidence="2 3">ATCC 44560</strain>
    </source>
</reference>
<feature type="region of interest" description="Disordered" evidence="1">
    <location>
        <begin position="91"/>
        <end position="114"/>
    </location>
</feature>
<organism evidence="2 3">
    <name type="scientific">Bipolaris oryzae ATCC 44560</name>
    <dbReference type="NCBI Taxonomy" id="930090"/>
    <lineage>
        <taxon>Eukaryota</taxon>
        <taxon>Fungi</taxon>
        <taxon>Dikarya</taxon>
        <taxon>Ascomycota</taxon>
        <taxon>Pezizomycotina</taxon>
        <taxon>Dothideomycetes</taxon>
        <taxon>Pleosporomycetidae</taxon>
        <taxon>Pleosporales</taxon>
        <taxon>Pleosporineae</taxon>
        <taxon>Pleosporaceae</taxon>
        <taxon>Bipolaris</taxon>
    </lineage>
</organism>
<evidence type="ECO:0000256" key="1">
    <source>
        <dbReference type="SAM" id="MobiDB-lite"/>
    </source>
</evidence>
<evidence type="ECO:0000313" key="2">
    <source>
        <dbReference type="EMBL" id="EUC51312.1"/>
    </source>
</evidence>
<dbReference type="HOGENOM" id="CLU_1532272_0_0_1"/>
<evidence type="ECO:0000313" key="3">
    <source>
        <dbReference type="Proteomes" id="UP000054032"/>
    </source>
</evidence>
<dbReference type="Proteomes" id="UP000054032">
    <property type="component" value="Unassembled WGS sequence"/>
</dbReference>
<protein>
    <submittedName>
        <fullName evidence="2">Uncharacterized protein</fullName>
    </submittedName>
</protein>